<evidence type="ECO:0000259" key="3">
    <source>
        <dbReference type="Pfam" id="PF00675"/>
    </source>
</evidence>
<feature type="domain" description="Peptidase M16 C-terminal" evidence="4">
    <location>
        <begin position="193"/>
        <end position="377"/>
    </location>
</feature>
<dbReference type="InterPro" id="IPR011249">
    <property type="entry name" value="Metalloenz_LuxS/M16"/>
</dbReference>
<accession>A0ABP5H284</accession>
<feature type="compositionally biased region" description="Low complexity" evidence="2">
    <location>
        <begin position="465"/>
        <end position="483"/>
    </location>
</feature>
<dbReference type="InterPro" id="IPR011765">
    <property type="entry name" value="Pept_M16_N"/>
</dbReference>
<dbReference type="EMBL" id="BAAAQN010000082">
    <property type="protein sequence ID" value="GAA2061199.1"/>
    <property type="molecule type" value="Genomic_DNA"/>
</dbReference>
<reference evidence="6" key="1">
    <citation type="journal article" date="2019" name="Int. J. Syst. Evol. Microbiol.">
        <title>The Global Catalogue of Microorganisms (GCM) 10K type strain sequencing project: providing services to taxonomists for standard genome sequencing and annotation.</title>
        <authorList>
            <consortium name="The Broad Institute Genomics Platform"/>
            <consortium name="The Broad Institute Genome Sequencing Center for Infectious Disease"/>
            <person name="Wu L."/>
            <person name="Ma J."/>
        </authorList>
    </citation>
    <scope>NUCLEOTIDE SEQUENCE [LARGE SCALE GENOMIC DNA]</scope>
    <source>
        <strain evidence="6">JCM 16014</strain>
    </source>
</reference>
<evidence type="ECO:0000256" key="1">
    <source>
        <dbReference type="ARBA" id="ARBA00007261"/>
    </source>
</evidence>
<dbReference type="PANTHER" id="PTHR11851:SF49">
    <property type="entry name" value="MITOCHONDRIAL-PROCESSING PEPTIDASE SUBUNIT ALPHA"/>
    <property type="match status" value="1"/>
</dbReference>
<organism evidence="5 6">
    <name type="scientific">Catenulispora yoronensis</name>
    <dbReference type="NCBI Taxonomy" id="450799"/>
    <lineage>
        <taxon>Bacteria</taxon>
        <taxon>Bacillati</taxon>
        <taxon>Actinomycetota</taxon>
        <taxon>Actinomycetes</taxon>
        <taxon>Catenulisporales</taxon>
        <taxon>Catenulisporaceae</taxon>
        <taxon>Catenulispora</taxon>
    </lineage>
</organism>
<sequence length="496" mass="53216">MTEVKSEPGTPQADSAAASFPWPIHEAVLENGLRVVVSPDPTTPIAAVNLWYDVGSRHEPAGKHGFAHLFEHLMFEGSSHVAKGEHFEWVTAAGGAAINATTNPDRTNYFQVMPSAQLELALWLEADRMGSLALTQETLDNQREVVKNERRQRYDNPPYGRWVEYAFELTFPEGHPYHHTTIGSMEELQAAALEDFQDFNAVYYSPNNAVLTVAGDVDPAEVVRLAEKYFGGIERHGAIPPAPDGALPQLKIGETRRRVEVDDSVPRPMTFFMFRAPDSRDETFIATEVLAAVLGRGRGSRLYRKLITEKNLAQREEAYTSTWGLAYGASVFIGLFSPRDGVEAGEVEAEFLGVLDGLADGSAPVSEAELGRAKAILTSDWLRAVGELGGRADMLGQYATLEGDPKVVLDYLERLEAVTAEDVQAAGAVILPGDNRVVIEYVKPDGGGGEAGDGAVGAVGDGGDAEAAGAAAGEGVELSGEGVTVDESVTAEEDSE</sequence>
<dbReference type="Gene3D" id="3.30.830.10">
    <property type="entry name" value="Metalloenzyme, LuxS/M16 peptidase-like"/>
    <property type="match status" value="2"/>
</dbReference>
<evidence type="ECO:0000259" key="4">
    <source>
        <dbReference type="Pfam" id="PF05193"/>
    </source>
</evidence>
<evidence type="ECO:0000256" key="2">
    <source>
        <dbReference type="SAM" id="MobiDB-lite"/>
    </source>
</evidence>
<dbReference type="RefSeq" id="WP_344671443.1">
    <property type="nucleotide sequence ID" value="NZ_BAAAQN010000082.1"/>
</dbReference>
<dbReference type="PANTHER" id="PTHR11851">
    <property type="entry name" value="METALLOPROTEASE"/>
    <property type="match status" value="1"/>
</dbReference>
<feature type="region of interest" description="Disordered" evidence="2">
    <location>
        <begin position="450"/>
        <end position="496"/>
    </location>
</feature>
<protein>
    <submittedName>
        <fullName evidence="5">Pitrilysin family protein</fullName>
    </submittedName>
</protein>
<dbReference type="SUPFAM" id="SSF63411">
    <property type="entry name" value="LuxS/MPP-like metallohydrolase"/>
    <property type="match status" value="2"/>
</dbReference>
<comment type="similarity">
    <text evidence="1">Belongs to the peptidase M16 family.</text>
</comment>
<gene>
    <name evidence="5" type="ORF">GCM10009839_85180</name>
</gene>
<comment type="caution">
    <text evidence="5">The sequence shown here is derived from an EMBL/GenBank/DDBJ whole genome shotgun (WGS) entry which is preliminary data.</text>
</comment>
<proteinExistence type="inferred from homology"/>
<feature type="compositionally biased region" description="Gly residues" evidence="2">
    <location>
        <begin position="450"/>
        <end position="462"/>
    </location>
</feature>
<dbReference type="Pfam" id="PF05193">
    <property type="entry name" value="Peptidase_M16_C"/>
    <property type="match status" value="1"/>
</dbReference>
<dbReference type="InterPro" id="IPR050361">
    <property type="entry name" value="MPP/UQCRC_Complex"/>
</dbReference>
<evidence type="ECO:0000313" key="5">
    <source>
        <dbReference type="EMBL" id="GAA2061199.1"/>
    </source>
</evidence>
<feature type="domain" description="Peptidase M16 N-terminal" evidence="3">
    <location>
        <begin position="34"/>
        <end position="154"/>
    </location>
</feature>
<evidence type="ECO:0000313" key="6">
    <source>
        <dbReference type="Proteomes" id="UP001500751"/>
    </source>
</evidence>
<name>A0ABP5H284_9ACTN</name>
<dbReference type="Proteomes" id="UP001500751">
    <property type="component" value="Unassembled WGS sequence"/>
</dbReference>
<keyword evidence="6" id="KW-1185">Reference proteome</keyword>
<dbReference type="Pfam" id="PF00675">
    <property type="entry name" value="Peptidase_M16"/>
    <property type="match status" value="1"/>
</dbReference>
<dbReference type="InterPro" id="IPR007863">
    <property type="entry name" value="Peptidase_M16_C"/>
</dbReference>